<dbReference type="PANTHER" id="PTHR34512:SF30">
    <property type="entry name" value="OUTER MEMBRANE PROTEIN ASSEMBLY FACTOR BAMB"/>
    <property type="match status" value="1"/>
</dbReference>
<comment type="caution">
    <text evidence="3">The sequence shown here is derived from an EMBL/GenBank/DDBJ whole genome shotgun (WGS) entry which is preliminary data.</text>
</comment>
<dbReference type="InterPro" id="IPR011047">
    <property type="entry name" value="Quinoprotein_ADH-like_sf"/>
</dbReference>
<reference evidence="3" key="2">
    <citation type="submission" date="2022-12" db="EMBL/GenBank/DDBJ databases">
        <authorList>
            <person name="Sun Q."/>
            <person name="Kim S."/>
        </authorList>
    </citation>
    <scope>NUCLEOTIDE SEQUENCE</scope>
    <source>
        <strain evidence="3">KCTC 12343</strain>
    </source>
</reference>
<dbReference type="Pfam" id="PF13360">
    <property type="entry name" value="PQQ_2"/>
    <property type="match status" value="2"/>
</dbReference>
<dbReference type="SUPFAM" id="SSF50998">
    <property type="entry name" value="Quinoprotein alcohol dehydrogenase-like"/>
    <property type="match status" value="1"/>
</dbReference>
<dbReference type="Proteomes" id="UP000628442">
    <property type="component" value="Unassembled WGS sequence"/>
</dbReference>
<dbReference type="AlphaFoldDB" id="A0AA87XRX7"/>
<gene>
    <name evidence="3" type="ORF">GCM10007387_23220</name>
</gene>
<evidence type="ECO:0000313" key="3">
    <source>
        <dbReference type="EMBL" id="GGY40374.1"/>
    </source>
</evidence>
<evidence type="ECO:0000259" key="2">
    <source>
        <dbReference type="Pfam" id="PF13360"/>
    </source>
</evidence>
<feature type="domain" description="Pyrrolo-quinoline quinone repeat" evidence="2">
    <location>
        <begin position="385"/>
        <end position="499"/>
    </location>
</feature>
<dbReference type="Gene3D" id="2.40.10.480">
    <property type="match status" value="1"/>
</dbReference>
<dbReference type="Gene3D" id="2.130.10.10">
    <property type="entry name" value="YVTN repeat-like/Quinoprotein amine dehydrogenase"/>
    <property type="match status" value="1"/>
</dbReference>
<dbReference type="PANTHER" id="PTHR34512">
    <property type="entry name" value="CELL SURFACE PROTEIN"/>
    <property type="match status" value="1"/>
</dbReference>
<reference evidence="3" key="1">
    <citation type="journal article" date="2014" name="Int. J. Syst. Evol. Microbiol.">
        <title>Complete genome sequence of Corynebacterium casei LMG S-19264T (=DSM 44701T), isolated from a smear-ripened cheese.</title>
        <authorList>
            <consortium name="US DOE Joint Genome Institute (JGI-PGF)"/>
            <person name="Walter F."/>
            <person name="Albersmeier A."/>
            <person name="Kalinowski J."/>
            <person name="Ruckert C."/>
        </authorList>
    </citation>
    <scope>NUCLEOTIDE SEQUENCE</scope>
    <source>
        <strain evidence="3">KCTC 12343</strain>
    </source>
</reference>
<organism evidence="3 4">
    <name type="scientific">Pseudoduganella albidiflava</name>
    <dbReference type="NCBI Taxonomy" id="321983"/>
    <lineage>
        <taxon>Bacteria</taxon>
        <taxon>Pseudomonadati</taxon>
        <taxon>Pseudomonadota</taxon>
        <taxon>Betaproteobacteria</taxon>
        <taxon>Burkholderiales</taxon>
        <taxon>Oxalobacteraceae</taxon>
        <taxon>Telluria group</taxon>
        <taxon>Pseudoduganella</taxon>
    </lineage>
</organism>
<feature type="compositionally biased region" description="Low complexity" evidence="1">
    <location>
        <begin position="14"/>
        <end position="23"/>
    </location>
</feature>
<protein>
    <recommendedName>
        <fullName evidence="2">Pyrrolo-quinoline quinone repeat domain-containing protein</fullName>
    </recommendedName>
</protein>
<sequence>MALSACGGGGSSAGGSNPATGTATGTGGASGGSQADQSWLTFNPPAADITVFEGEPFRFRMIATATRIFEKPFNVAIVDSKGVVAKEVKIQQFVPLQYEAVLSTEPTLPVGTHATRLEVRVCEDDPQVCKVPLPGSPWYIPLSVTVMKATNLTALEQVPGVPAWTTYQGNAAHSGYAPASFDPARFSRRWGYPETGDIAHNNPVAVDNGRAFIAERSSGNWPVFSLRAFSEQTGETVWRKEFNGIEKMSPPAAADGKVYVVVKAGAYKLQVYDQASGQLLAETWVNGFNETYAPVLHGDSVFVGSASGNGTTRVDAATLGTTWQIDRVEESWDWTPAIDGSYVYMYVDSVLQVVGRNDGITAYSIADTGFVTQGGRIGSVALAGPGSAVVVSSDRLVGFDLATRTRAWVIEGEFVGAPAVAKGIVYAVNGSSLEARDLASGKLLWRKGIGMHGSMQARVIVTENLVFVSEQLLTQAIDLATHKTVWSYPAGGSLSISDRGVLYIGGRAGKINAVNLR</sequence>
<proteinExistence type="predicted"/>
<name>A0AA87XRX7_9BURK</name>
<evidence type="ECO:0000256" key="1">
    <source>
        <dbReference type="SAM" id="MobiDB-lite"/>
    </source>
</evidence>
<evidence type="ECO:0000313" key="4">
    <source>
        <dbReference type="Proteomes" id="UP000628442"/>
    </source>
</evidence>
<feature type="domain" description="Pyrrolo-quinoline quinone repeat" evidence="2">
    <location>
        <begin position="225"/>
        <end position="345"/>
    </location>
</feature>
<accession>A0AA87XRX7</accession>
<feature type="region of interest" description="Disordered" evidence="1">
    <location>
        <begin position="1"/>
        <end position="37"/>
    </location>
</feature>
<dbReference type="InterPro" id="IPR015943">
    <property type="entry name" value="WD40/YVTN_repeat-like_dom_sf"/>
</dbReference>
<dbReference type="InterPro" id="IPR018391">
    <property type="entry name" value="PQQ_b-propeller_rpt"/>
</dbReference>
<dbReference type="InterPro" id="IPR002372">
    <property type="entry name" value="PQQ_rpt_dom"/>
</dbReference>
<dbReference type="SMART" id="SM00564">
    <property type="entry name" value="PQQ"/>
    <property type="match status" value="4"/>
</dbReference>
<dbReference type="EMBL" id="BMWV01000004">
    <property type="protein sequence ID" value="GGY40374.1"/>
    <property type="molecule type" value="Genomic_DNA"/>
</dbReference>
<feature type="compositionally biased region" description="Gly residues" evidence="1">
    <location>
        <begin position="1"/>
        <end position="13"/>
    </location>
</feature>